<protein>
    <recommendedName>
        <fullName evidence="4">SAP domain-containing protein</fullName>
    </recommendedName>
</protein>
<dbReference type="Gene3D" id="1.10.720.30">
    <property type="entry name" value="SAP domain"/>
    <property type="match status" value="1"/>
</dbReference>
<feature type="compositionally biased region" description="Polar residues" evidence="1">
    <location>
        <begin position="1728"/>
        <end position="1749"/>
    </location>
</feature>
<gene>
    <name evidence="2" type="ORF">GJ744_007850</name>
</gene>
<feature type="region of interest" description="Disordered" evidence="1">
    <location>
        <begin position="847"/>
        <end position="927"/>
    </location>
</feature>
<feature type="compositionally biased region" description="Basic residues" evidence="1">
    <location>
        <begin position="1700"/>
        <end position="1711"/>
    </location>
</feature>
<dbReference type="EMBL" id="JAACFV010000004">
    <property type="protein sequence ID" value="KAF7513799.1"/>
    <property type="molecule type" value="Genomic_DNA"/>
</dbReference>
<dbReference type="InterPro" id="IPR036361">
    <property type="entry name" value="SAP_dom_sf"/>
</dbReference>
<evidence type="ECO:0008006" key="4">
    <source>
        <dbReference type="Google" id="ProtNLM"/>
    </source>
</evidence>
<evidence type="ECO:0000313" key="2">
    <source>
        <dbReference type="EMBL" id="KAF7513799.1"/>
    </source>
</evidence>
<feature type="compositionally biased region" description="Low complexity" evidence="1">
    <location>
        <begin position="1430"/>
        <end position="1447"/>
    </location>
</feature>
<feature type="region of interest" description="Disordered" evidence="1">
    <location>
        <begin position="1206"/>
        <end position="1227"/>
    </location>
</feature>
<feature type="compositionally biased region" description="Acidic residues" evidence="1">
    <location>
        <begin position="1676"/>
        <end position="1695"/>
    </location>
</feature>
<reference evidence="2" key="1">
    <citation type="submission" date="2020-02" db="EMBL/GenBank/DDBJ databases">
        <authorList>
            <person name="Palmer J.M."/>
        </authorList>
    </citation>
    <scope>NUCLEOTIDE SEQUENCE</scope>
    <source>
        <strain evidence="2">EPUS1.4</strain>
        <tissue evidence="2">Thallus</tissue>
    </source>
</reference>
<feature type="region of interest" description="Disordered" evidence="1">
    <location>
        <begin position="1414"/>
        <end position="1621"/>
    </location>
</feature>
<feature type="region of interest" description="Disordered" evidence="1">
    <location>
        <begin position="1262"/>
        <end position="1286"/>
    </location>
</feature>
<feature type="compositionally biased region" description="Polar residues" evidence="1">
    <location>
        <begin position="1529"/>
        <end position="1541"/>
    </location>
</feature>
<feature type="region of interest" description="Disordered" evidence="1">
    <location>
        <begin position="1"/>
        <end position="46"/>
    </location>
</feature>
<dbReference type="Proteomes" id="UP000606974">
    <property type="component" value="Unassembled WGS sequence"/>
</dbReference>
<evidence type="ECO:0000313" key="3">
    <source>
        <dbReference type="Proteomes" id="UP000606974"/>
    </source>
</evidence>
<comment type="caution">
    <text evidence="2">The sequence shown here is derived from an EMBL/GenBank/DDBJ whole genome shotgun (WGS) entry which is preliminary data.</text>
</comment>
<feature type="region of interest" description="Disordered" evidence="1">
    <location>
        <begin position="1660"/>
        <end position="1754"/>
    </location>
</feature>
<feature type="compositionally biased region" description="Low complexity" evidence="1">
    <location>
        <begin position="958"/>
        <end position="979"/>
    </location>
</feature>
<feature type="region of interest" description="Disordered" evidence="1">
    <location>
        <begin position="940"/>
        <end position="1130"/>
    </location>
</feature>
<feature type="compositionally biased region" description="Polar residues" evidence="1">
    <location>
        <begin position="980"/>
        <end position="1043"/>
    </location>
</feature>
<feature type="compositionally biased region" description="Basic and acidic residues" evidence="1">
    <location>
        <begin position="1487"/>
        <end position="1501"/>
    </location>
</feature>
<keyword evidence="3" id="KW-1185">Reference proteome</keyword>
<proteinExistence type="predicted"/>
<dbReference type="OrthoDB" id="10349606at2759"/>
<feature type="region of interest" description="Disordered" evidence="1">
    <location>
        <begin position="618"/>
        <end position="693"/>
    </location>
</feature>
<evidence type="ECO:0000256" key="1">
    <source>
        <dbReference type="SAM" id="MobiDB-lite"/>
    </source>
</evidence>
<feature type="compositionally biased region" description="Polar residues" evidence="1">
    <location>
        <begin position="910"/>
        <end position="919"/>
    </location>
</feature>
<organism evidence="2 3">
    <name type="scientific">Endocarpon pusillum</name>
    <dbReference type="NCBI Taxonomy" id="364733"/>
    <lineage>
        <taxon>Eukaryota</taxon>
        <taxon>Fungi</taxon>
        <taxon>Dikarya</taxon>
        <taxon>Ascomycota</taxon>
        <taxon>Pezizomycotina</taxon>
        <taxon>Eurotiomycetes</taxon>
        <taxon>Chaetothyriomycetidae</taxon>
        <taxon>Verrucariales</taxon>
        <taxon>Verrucariaceae</taxon>
        <taxon>Endocarpon</taxon>
    </lineage>
</organism>
<feature type="compositionally biased region" description="Low complexity" evidence="1">
    <location>
        <begin position="1553"/>
        <end position="1612"/>
    </location>
</feature>
<feature type="compositionally biased region" description="Basic and acidic residues" evidence="1">
    <location>
        <begin position="867"/>
        <end position="881"/>
    </location>
</feature>
<accession>A0A8H7AUJ4</accession>
<feature type="compositionally biased region" description="Low complexity" evidence="1">
    <location>
        <begin position="1502"/>
        <end position="1528"/>
    </location>
</feature>
<feature type="compositionally biased region" description="Basic and acidic residues" evidence="1">
    <location>
        <begin position="1712"/>
        <end position="1726"/>
    </location>
</feature>
<feature type="compositionally biased region" description="Low complexity" evidence="1">
    <location>
        <begin position="1262"/>
        <end position="1282"/>
    </location>
</feature>
<feature type="compositionally biased region" description="Acidic residues" evidence="1">
    <location>
        <begin position="662"/>
        <end position="674"/>
    </location>
</feature>
<sequence length="1788" mass="196945">MLPSEGNWSFGPSTTNGDAESTGCRSSEDDFIELVPPNSSSPFSPALGETITEQISIDVEEDSDGDMVDIASYGEGNPDVRWLQEWKDLDLNQAIASHIEFFKTRPAFNNSSPAYIYFFRAIRRTLLEAKAAAVTIAEDPIATAQLKLLKRYFEYFKDTTRYLLSIDLKAILTYDFRLCGNVESLENMLNMNGGFLDATMEMAFFLCLEAEWERVSTFVQAAKKNLTADKPHASFNDIVSSLQDLQHGRPLLHPEGPLAGGLLEMNYEFTDAIWSQWIEGCISYFKYWTADSTRTIPADDFIRHLSHYQSAVALFLKHRTISKSKQSILLTLAKKYMSQYRDHAATELETKYAKLKQNVKKSHLYLTEARFWDIAEDLRVLLNEPPQSIEIEAWQAAVPAMLPHGKVMAARNAVNVLYKEFQTKRYPEDEVAYLWLLTWRNIKHILPYITRGRNLKAIRQESGELPDTIEARDIAIPFVQDNLSQLLSIVKEDNDALYQKDIEELVGKYCAHIDSYVQGKGEGQARIYEQFAKLSNTKRVPFACLVGLEEVLLKPELKPANGPQIVAHRVVMRLNHIMEGPKAFKRWELFENGNMRTYHPTSTWVKEQAALPHAAGFNYQNDRDSYSSPTPASSQSQGSGAAGGGGGDDGDGDDKRNRPSDENGESSDSDEEIEVVSPGGTKRIEKRKKAKKVTTPVFAETLTKAKLENLADLVRKRNSDLAGSDKEGEEDEVIVSGLHPLPADSLDYHRRRLRALRMEQRSAVPHAQYPLPESAAPERAAALQIARELADSGVFTEGPRPEDVEHYINPALRLPTIEEENGTSQQVQNAEPDVVRRTLNRIRTTLGSPFFGSSLRRTTPRATPEIPETRAQRARREREAGEATPPVLKRQADKFAVKKSAPRNGKPRHSTYNLPSFSKSDVPDSLGNHRQSLEVRRVEVSQAGADVHSPSDDDTITDPDLLSSDRSQANNSAASGGSNRKATLTSRESPPPSTNSSARHSNQENRTPSTNFPGNNPNQENESPGIDSSQENQSPLISPTRMNRQARGNAEDWNSPSPPYEYDNTLYLGSPMRAHSTPTPAKGGRSRTSTGRRLPALPPAGTQAETSGPNRENLHASQPGPPEDDGPEGQIRAFNHWVRMELASNNPDMISAYRLLQELQRTQNGNALDNLFEMLRVGHEVGHFNDYIFERNVTFGLEARMPVRRGVPSTARSPRTPPAQTDRFVPGWWNDPLEGTREGFNRPGAAWAEPPVEDEEGRILVNRSSSSKASSRSINSSYSAVSPSPMRDEHGNIIPWRSDIEREVSEAVRETLRELRPRSPLTGAYNRGWSFSPNPVTGLPERQFNISINPDNRPSTGPWDLGEPLLVQDPLNPGQLIPNPRFDPAILALISGGGRDDHGEINIVVPHGWRINVSTTGGRDRGQGVPPPSGDAAGNSSSSSSSGPSGDQQVTISGPGFAIYEDAPSGNASVRERSNAPPTLGLIEQPLPEHEDVVESIKKEPSQSSSQAHSPQKGTGSSSNDSQAQSGSEKAQSRSGDSTPRSGRGSKKSQPDSSGSTSNHSNASRNSKGVSGSGSGSSSSKSTSKSASHLSSTSKSKSPAPPTNTTQAQPSSNPDSAREEPWYLHWDTSTVVALRAELVRRGIPLRGLRLKQQMIDRLRRDDLENGVGGVWQPPDDGGEEQGEGEENMDEDEDEEAGRNAKGKGKVKRGKKGEKVGKASEYHKKTGDQPGSGTGSRSVEIPQTPTQTSPRVKVEVEVEDRRLLKRRANPFMGDAGASFRAVKRQAKGL</sequence>
<feature type="compositionally biased region" description="Polar residues" evidence="1">
    <location>
        <begin position="1"/>
        <end position="25"/>
    </location>
</feature>
<name>A0A8H7AUJ4_9EURO</name>